<keyword evidence="1" id="KW-0378">Hydrolase</keyword>
<dbReference type="InterPro" id="IPR004843">
    <property type="entry name" value="Calcineurin-like_PHP"/>
</dbReference>
<organism evidence="3 4">
    <name type="scientific">Latilactobacillus curvatus JCM 1096 = DSM 20019</name>
    <dbReference type="NCBI Taxonomy" id="1293592"/>
    <lineage>
        <taxon>Bacteria</taxon>
        <taxon>Bacillati</taxon>
        <taxon>Bacillota</taxon>
        <taxon>Bacilli</taxon>
        <taxon>Lactobacillales</taxon>
        <taxon>Lactobacillaceae</taxon>
        <taxon>Latilactobacillus</taxon>
    </lineage>
</organism>
<name>A0AAJ0LEU7_LATCU</name>
<dbReference type="PANTHER" id="PTHR30337:SF7">
    <property type="entry name" value="PHOSPHOESTERASE"/>
    <property type="match status" value="1"/>
</dbReference>
<comment type="caution">
    <text evidence="3">The sequence shown here is derived from an EMBL/GenBank/DDBJ whole genome shotgun (WGS) entry which is preliminary data.</text>
</comment>
<reference evidence="3 4" key="1">
    <citation type="journal article" date="2015" name="Genome Announc.">
        <title>Expanding the biotechnology potential of lactobacilli through comparative genomics of 213 strains and associated genera.</title>
        <authorList>
            <person name="Sun Z."/>
            <person name="Harris H.M."/>
            <person name="McCann A."/>
            <person name="Guo C."/>
            <person name="Argimon S."/>
            <person name="Zhang W."/>
            <person name="Yang X."/>
            <person name="Jeffery I.B."/>
            <person name="Cooney J.C."/>
            <person name="Kagawa T.F."/>
            <person name="Liu W."/>
            <person name="Song Y."/>
            <person name="Salvetti E."/>
            <person name="Wrobel A."/>
            <person name="Rasinkangas P."/>
            <person name="Parkhill J."/>
            <person name="Rea M.C."/>
            <person name="O'Sullivan O."/>
            <person name="Ritari J."/>
            <person name="Douillard F.P."/>
            <person name="Paul Ross R."/>
            <person name="Yang R."/>
            <person name="Briner A.E."/>
            <person name="Felis G.E."/>
            <person name="de Vos W.M."/>
            <person name="Barrangou R."/>
            <person name="Klaenhammer T.R."/>
            <person name="Caufield P.W."/>
            <person name="Cui Y."/>
            <person name="Zhang H."/>
            <person name="O'Toole P.W."/>
        </authorList>
    </citation>
    <scope>NUCLEOTIDE SEQUENCE [LARGE SCALE GENOMIC DNA]</scope>
    <source>
        <strain evidence="3 4">DSM 20019</strain>
    </source>
</reference>
<evidence type="ECO:0000256" key="1">
    <source>
        <dbReference type="ARBA" id="ARBA00022801"/>
    </source>
</evidence>
<accession>A0AAJ0LEU7</accession>
<feature type="domain" description="Calcineurin-like phosphoesterase" evidence="2">
    <location>
        <begin position="6"/>
        <end position="203"/>
    </location>
</feature>
<proteinExistence type="predicted"/>
<protein>
    <submittedName>
        <fullName evidence="3">Calcineurin-like phosphoesterase family protein</fullName>
    </submittedName>
</protein>
<gene>
    <name evidence="3" type="ORF">FC08_GL000728</name>
</gene>
<evidence type="ECO:0000259" key="2">
    <source>
        <dbReference type="Pfam" id="PF00149"/>
    </source>
</evidence>
<dbReference type="Proteomes" id="UP000050828">
    <property type="component" value="Unassembled WGS sequence"/>
</dbReference>
<dbReference type="InterPro" id="IPR050535">
    <property type="entry name" value="DNA_Repair-Maintenance_Comp"/>
</dbReference>
<dbReference type="AlphaFoldDB" id="A0AAJ0LEU7"/>
<dbReference type="PANTHER" id="PTHR30337">
    <property type="entry name" value="COMPONENT OF ATP-DEPENDENT DSDNA EXONUCLEASE"/>
    <property type="match status" value="1"/>
</dbReference>
<dbReference type="GO" id="GO:0016787">
    <property type="term" value="F:hydrolase activity"/>
    <property type="evidence" value="ECO:0007669"/>
    <property type="project" value="UniProtKB-KW"/>
</dbReference>
<dbReference type="InterPro" id="IPR029052">
    <property type="entry name" value="Metallo-depent_PP-like"/>
</dbReference>
<dbReference type="EMBL" id="AZDL01000025">
    <property type="protein sequence ID" value="KRK92503.1"/>
    <property type="molecule type" value="Genomic_DNA"/>
</dbReference>
<dbReference type="PIRSF" id="PIRSF033091">
    <property type="entry name" value="Pesterase_YhaO"/>
    <property type="match status" value="1"/>
</dbReference>
<evidence type="ECO:0000313" key="4">
    <source>
        <dbReference type="Proteomes" id="UP000050828"/>
    </source>
</evidence>
<dbReference type="Gene3D" id="3.60.21.10">
    <property type="match status" value="1"/>
</dbReference>
<dbReference type="SUPFAM" id="SSF56300">
    <property type="entry name" value="Metallo-dependent phosphatases"/>
    <property type="match status" value="1"/>
</dbReference>
<evidence type="ECO:0000313" key="3">
    <source>
        <dbReference type="EMBL" id="KRK92503.1"/>
    </source>
</evidence>
<dbReference type="InterPro" id="IPR041796">
    <property type="entry name" value="Mre11_N"/>
</dbReference>
<dbReference type="InterPro" id="IPR014576">
    <property type="entry name" value="Pesterase_YhaO"/>
</dbReference>
<dbReference type="Pfam" id="PF00149">
    <property type="entry name" value="Metallophos"/>
    <property type="match status" value="1"/>
</dbReference>
<sequence>MGFFKMKFIHAADAHIDSPFVGLKQAPTALWETIHASTFTAFKKLIQTAIDEAVDFVLLVGDSFDQEAQSLPVQKFLKQQFERLADVDIPVYLSYGNHDYWDANQVHFELPANVHVFGAQVESFELTTKGHESVTIVGFSYDQRWLSADRVVDFPQRASTTYTIGTLHGSQKATADTDHYAPFTISELNACHYDYWALGHIHKRQILQERPAIVYPGNLQGRHKNEPGEKGFYLVDTKDGQFDLTFKPTTVIEWQRQQFEVTPDMSLTQLQTALSAQLMQSDHASLVALELTHAERLSSDLLQRINNGELLAVLQDQLENSEPLHWPYALKLRFAAQQQFSQIDQAYWDQAAEAILTPDNILEKAKPLMKENFIREAIETPEFQADLKDLVTTILQEKKMGD</sequence>
<dbReference type="CDD" id="cd00840">
    <property type="entry name" value="MPP_Mre11_N"/>
    <property type="match status" value="1"/>
</dbReference>